<feature type="region of interest" description="Disordered" evidence="1">
    <location>
        <begin position="27"/>
        <end position="51"/>
    </location>
</feature>
<evidence type="ECO:0000313" key="3">
    <source>
        <dbReference type="EMBL" id="KAK7399063.1"/>
    </source>
</evidence>
<dbReference type="GO" id="GO:0004473">
    <property type="term" value="F:malate dehydrogenase (decarboxylating) (NADP+) activity"/>
    <property type="evidence" value="ECO:0007669"/>
    <property type="project" value="TreeGrafter"/>
</dbReference>
<keyword evidence="4" id="KW-1185">Reference proteome</keyword>
<accession>A0AAN9SKF8</accession>
<organism evidence="3 4">
    <name type="scientific">Psophocarpus tetragonolobus</name>
    <name type="common">Winged bean</name>
    <name type="synonym">Dolichos tetragonolobus</name>
    <dbReference type="NCBI Taxonomy" id="3891"/>
    <lineage>
        <taxon>Eukaryota</taxon>
        <taxon>Viridiplantae</taxon>
        <taxon>Streptophyta</taxon>
        <taxon>Embryophyta</taxon>
        <taxon>Tracheophyta</taxon>
        <taxon>Spermatophyta</taxon>
        <taxon>Magnoliopsida</taxon>
        <taxon>eudicotyledons</taxon>
        <taxon>Gunneridae</taxon>
        <taxon>Pentapetalae</taxon>
        <taxon>rosids</taxon>
        <taxon>fabids</taxon>
        <taxon>Fabales</taxon>
        <taxon>Fabaceae</taxon>
        <taxon>Papilionoideae</taxon>
        <taxon>50 kb inversion clade</taxon>
        <taxon>NPAAA clade</taxon>
        <taxon>indigoferoid/millettioid clade</taxon>
        <taxon>Phaseoleae</taxon>
        <taxon>Psophocarpus</taxon>
    </lineage>
</organism>
<proteinExistence type="predicted"/>
<reference evidence="3 4" key="1">
    <citation type="submission" date="2024-01" db="EMBL/GenBank/DDBJ databases">
        <title>The genomes of 5 underutilized Papilionoideae crops provide insights into root nodulation and disease resistanc.</title>
        <authorList>
            <person name="Jiang F."/>
        </authorList>
    </citation>
    <scope>NUCLEOTIDE SEQUENCE [LARGE SCALE GENOMIC DNA]</scope>
    <source>
        <strain evidence="3">DUOXIRENSHENG_FW03</strain>
        <tissue evidence="3">Leaves</tissue>
    </source>
</reference>
<feature type="compositionally biased region" description="Acidic residues" evidence="1">
    <location>
        <begin position="27"/>
        <end position="47"/>
    </location>
</feature>
<dbReference type="PANTHER" id="PTHR23406">
    <property type="entry name" value="MALIC ENZYME-RELATED"/>
    <property type="match status" value="1"/>
</dbReference>
<dbReference type="InterPro" id="IPR012302">
    <property type="entry name" value="Malic_NAD-bd"/>
</dbReference>
<sequence>MDKREEELNLDFNDEYFVNFGEFVSGEEIESESESDIQSEDGDEVTNEDGKRSHYKSYIDLTTDGVTSLSFATQHLVKEEILVVGSLNVVDKLEVDDKMVYKVEEFWNNGKENNGMNIMSHFGVLVASFNRLDRHVAKNIDMFNQMCIEIDRLNKKIGLDPVIGLSTKCDLNMVKTKGAPKKSSKLVNNEKCSQCCKGGYTITTCPDLHMEEDFSEPDCTSIETNNKVCMVEKESSRWGTWDIRGKKPVQNTDARHLHMTNSHLNQTPPSMSFLPMKLFLCMVKFHQYLYQFQNVVIPVVKSNSERRTISLCEWWDIMERITSKCNSCSSWDKPTYNYIFPGFSLGLVISGAIQVHNDMHLAALDALAKPVSEENYEKGLIYPPFFDIGKFSANIAANVAAKANKLLLATRLPRPQNLVKYAESCMYTPVYRNCR</sequence>
<dbReference type="GO" id="GO:0009507">
    <property type="term" value="C:chloroplast"/>
    <property type="evidence" value="ECO:0007669"/>
    <property type="project" value="TreeGrafter"/>
</dbReference>
<gene>
    <name evidence="3" type="ORF">VNO78_10238</name>
</gene>
<name>A0AAN9SKF8_PSOTE</name>
<dbReference type="SUPFAM" id="SSF51735">
    <property type="entry name" value="NAD(P)-binding Rossmann-fold domains"/>
    <property type="match status" value="1"/>
</dbReference>
<comment type="caution">
    <text evidence="3">The sequence shown here is derived from an EMBL/GenBank/DDBJ whole genome shotgun (WGS) entry which is preliminary data.</text>
</comment>
<dbReference type="Proteomes" id="UP001386955">
    <property type="component" value="Unassembled WGS sequence"/>
</dbReference>
<evidence type="ECO:0000256" key="1">
    <source>
        <dbReference type="SAM" id="MobiDB-lite"/>
    </source>
</evidence>
<feature type="domain" description="Malic enzyme NAD-binding" evidence="2">
    <location>
        <begin position="337"/>
        <end position="403"/>
    </location>
</feature>
<dbReference type="EMBL" id="JAYMYS010000003">
    <property type="protein sequence ID" value="KAK7399063.1"/>
    <property type="molecule type" value="Genomic_DNA"/>
</dbReference>
<dbReference type="Gene3D" id="3.40.50.720">
    <property type="entry name" value="NAD(P)-binding Rossmann-like Domain"/>
    <property type="match status" value="1"/>
</dbReference>
<dbReference type="PANTHER" id="PTHR23406:SF89">
    <property type="entry name" value="NADP-DEPENDENT MALIC ENZYME 1"/>
    <property type="match status" value="1"/>
</dbReference>
<dbReference type="InterPro" id="IPR036291">
    <property type="entry name" value="NAD(P)-bd_dom_sf"/>
</dbReference>
<dbReference type="GO" id="GO:0051287">
    <property type="term" value="F:NAD binding"/>
    <property type="evidence" value="ECO:0007669"/>
    <property type="project" value="InterPro"/>
</dbReference>
<dbReference type="Pfam" id="PF03949">
    <property type="entry name" value="Malic_M"/>
    <property type="match status" value="1"/>
</dbReference>
<evidence type="ECO:0000313" key="4">
    <source>
        <dbReference type="Proteomes" id="UP001386955"/>
    </source>
</evidence>
<dbReference type="AlphaFoldDB" id="A0AAN9SKF8"/>
<dbReference type="GO" id="GO:0006108">
    <property type="term" value="P:malate metabolic process"/>
    <property type="evidence" value="ECO:0007669"/>
    <property type="project" value="TreeGrafter"/>
</dbReference>
<protein>
    <recommendedName>
        <fullName evidence="2">Malic enzyme NAD-binding domain-containing protein</fullName>
    </recommendedName>
</protein>
<evidence type="ECO:0000259" key="2">
    <source>
        <dbReference type="Pfam" id="PF03949"/>
    </source>
</evidence>